<proteinExistence type="predicted"/>
<name>A0A183NP20_9TREM</name>
<accession>A0A183NP20</accession>
<evidence type="ECO:0000313" key="2">
    <source>
        <dbReference type="Proteomes" id="UP000269396"/>
    </source>
</evidence>
<dbReference type="EMBL" id="UZAL01008338">
    <property type="protein sequence ID" value="VDO99965.1"/>
    <property type="molecule type" value="Genomic_DNA"/>
</dbReference>
<protein>
    <submittedName>
        <fullName evidence="1">Uncharacterized protein</fullName>
    </submittedName>
</protein>
<organism evidence="1 2">
    <name type="scientific">Schistosoma mattheei</name>
    <dbReference type="NCBI Taxonomy" id="31246"/>
    <lineage>
        <taxon>Eukaryota</taxon>
        <taxon>Metazoa</taxon>
        <taxon>Spiralia</taxon>
        <taxon>Lophotrochozoa</taxon>
        <taxon>Platyhelminthes</taxon>
        <taxon>Trematoda</taxon>
        <taxon>Digenea</taxon>
        <taxon>Strigeidida</taxon>
        <taxon>Schistosomatoidea</taxon>
        <taxon>Schistosomatidae</taxon>
        <taxon>Schistosoma</taxon>
    </lineage>
</organism>
<keyword evidence="2" id="KW-1185">Reference proteome</keyword>
<reference evidence="1 2" key="1">
    <citation type="submission" date="2018-11" db="EMBL/GenBank/DDBJ databases">
        <authorList>
            <consortium name="Pathogen Informatics"/>
        </authorList>
    </citation>
    <scope>NUCLEOTIDE SEQUENCE [LARGE SCALE GENOMIC DNA]</scope>
    <source>
        <strain>Denwood</strain>
        <strain evidence="2">Zambia</strain>
    </source>
</reference>
<dbReference type="Proteomes" id="UP000269396">
    <property type="component" value="Unassembled WGS sequence"/>
</dbReference>
<dbReference type="PANTHER" id="PTHR47027:SF25">
    <property type="entry name" value="REVERSE TRANSCRIPTASE DOMAIN-CONTAINING PROTEIN"/>
    <property type="match status" value="1"/>
</dbReference>
<dbReference type="AlphaFoldDB" id="A0A183NP20"/>
<sequence>MKTSTYERKPGIQWIAQDQLDDLDFVVDLDLLSHTHEQMLMQMTSVAAAFSSVGLNIYKGKTNILKYNMENTNSVTRDGETLDDVESFTYLGSIIDEQEESHAREKARIVKARIAFLQLKNI</sequence>
<gene>
    <name evidence="1" type="ORF">SMTD_LOCUS3855</name>
</gene>
<dbReference type="PANTHER" id="PTHR47027">
    <property type="entry name" value="REVERSE TRANSCRIPTASE DOMAIN-CONTAINING PROTEIN"/>
    <property type="match status" value="1"/>
</dbReference>
<evidence type="ECO:0000313" key="1">
    <source>
        <dbReference type="EMBL" id="VDO99965.1"/>
    </source>
</evidence>